<feature type="coiled-coil region" evidence="5">
    <location>
        <begin position="291"/>
        <end position="325"/>
    </location>
</feature>
<dbReference type="EC" id="2.7.13.3" evidence="2"/>
<feature type="modified residue" description="4-aspartylphosphate" evidence="4">
    <location>
        <position position="624"/>
    </location>
</feature>
<evidence type="ECO:0000256" key="3">
    <source>
        <dbReference type="ARBA" id="ARBA00022553"/>
    </source>
</evidence>
<dbReference type="InterPro" id="IPR001789">
    <property type="entry name" value="Sig_transdc_resp-reg_receiver"/>
</dbReference>
<evidence type="ECO:0000256" key="5">
    <source>
        <dbReference type="SAM" id="Coils"/>
    </source>
</evidence>
<evidence type="ECO:0000313" key="9">
    <source>
        <dbReference type="EMBL" id="KDD65063.1"/>
    </source>
</evidence>
<protein>
    <recommendedName>
        <fullName evidence="2">histidine kinase</fullName>
        <ecNumber evidence="2">2.7.13.3</ecNumber>
    </recommendedName>
</protein>
<keyword evidence="5" id="KW-0175">Coiled coil</keyword>
<evidence type="ECO:0000256" key="2">
    <source>
        <dbReference type="ARBA" id="ARBA00012438"/>
    </source>
</evidence>
<dbReference type="Gene3D" id="3.30.450.20">
    <property type="entry name" value="PAS domain"/>
    <property type="match status" value="1"/>
</dbReference>
<proteinExistence type="predicted"/>
<dbReference type="PANTHER" id="PTHR43065:SF42">
    <property type="entry name" value="TWO-COMPONENT SENSOR PPRA"/>
    <property type="match status" value="1"/>
</dbReference>
<dbReference type="Pfam" id="PF00072">
    <property type="entry name" value="Response_reg"/>
    <property type="match status" value="1"/>
</dbReference>
<dbReference type="PROSITE" id="PS50110">
    <property type="entry name" value="RESPONSE_REGULATORY"/>
    <property type="match status" value="1"/>
</dbReference>
<dbReference type="eggNOG" id="COG4191">
    <property type="taxonomic scope" value="Bacteria"/>
</dbReference>
<dbReference type="CDD" id="cd00082">
    <property type="entry name" value="HisKA"/>
    <property type="match status" value="1"/>
</dbReference>
<dbReference type="Gene3D" id="3.40.50.2300">
    <property type="match status" value="1"/>
</dbReference>
<accession>A0A059KSI2</accession>
<comment type="catalytic activity">
    <reaction evidence="1">
        <text>ATP + protein L-histidine = ADP + protein N-phospho-L-histidine.</text>
        <dbReference type="EC" id="2.7.13.3"/>
    </reaction>
</comment>
<dbReference type="Gene3D" id="3.30.565.10">
    <property type="entry name" value="Histidine kinase-like ATPase, C-terminal domain"/>
    <property type="match status" value="1"/>
</dbReference>
<comment type="caution">
    <text evidence="9">The sequence shown here is derived from an EMBL/GenBank/DDBJ whole genome shotgun (WGS) entry which is preliminary data.</text>
</comment>
<dbReference type="InterPro" id="IPR000700">
    <property type="entry name" value="PAS-assoc_C"/>
</dbReference>
<dbReference type="SUPFAM" id="SSF55785">
    <property type="entry name" value="PYP-like sensor domain (PAS domain)"/>
    <property type="match status" value="1"/>
</dbReference>
<dbReference type="RefSeq" id="WP_050482891.1">
    <property type="nucleotide sequence ID" value="NZ_AZQQ01000110.1"/>
</dbReference>
<dbReference type="InterPro" id="IPR003594">
    <property type="entry name" value="HATPase_dom"/>
</dbReference>
<dbReference type="InterPro" id="IPR036890">
    <property type="entry name" value="HATPase_C_sf"/>
</dbReference>
<dbReference type="SMART" id="SM00448">
    <property type="entry name" value="REC"/>
    <property type="match status" value="1"/>
</dbReference>
<evidence type="ECO:0000256" key="4">
    <source>
        <dbReference type="PROSITE-ProRule" id="PRU00169"/>
    </source>
</evidence>
<dbReference type="PROSITE" id="PS50109">
    <property type="entry name" value="HIS_KIN"/>
    <property type="match status" value="1"/>
</dbReference>
<dbReference type="AlphaFoldDB" id="A0A059KSI2"/>
<evidence type="ECO:0000256" key="1">
    <source>
        <dbReference type="ARBA" id="ARBA00000085"/>
    </source>
</evidence>
<dbReference type="PROSITE" id="PS50113">
    <property type="entry name" value="PAC"/>
    <property type="match status" value="1"/>
</dbReference>
<dbReference type="PRINTS" id="PR00344">
    <property type="entry name" value="BCTRLSENSOR"/>
</dbReference>
<evidence type="ECO:0000259" key="8">
    <source>
        <dbReference type="PROSITE" id="PS50113"/>
    </source>
</evidence>
<dbReference type="GO" id="GO:0000155">
    <property type="term" value="F:phosphorelay sensor kinase activity"/>
    <property type="evidence" value="ECO:0007669"/>
    <property type="project" value="InterPro"/>
</dbReference>
<dbReference type="EMBL" id="AZQQ01000110">
    <property type="protein sequence ID" value="KDD65063.1"/>
    <property type="molecule type" value="Genomic_DNA"/>
</dbReference>
<organism evidence="9 10">
    <name type="scientific">Pseudomonas mandelii PD30</name>
    <dbReference type="NCBI Taxonomy" id="1419583"/>
    <lineage>
        <taxon>Bacteria</taxon>
        <taxon>Pseudomonadati</taxon>
        <taxon>Pseudomonadota</taxon>
        <taxon>Gammaproteobacteria</taxon>
        <taxon>Pseudomonadales</taxon>
        <taxon>Pseudomonadaceae</taxon>
        <taxon>Pseudomonas</taxon>
    </lineage>
</organism>
<evidence type="ECO:0000313" key="10">
    <source>
        <dbReference type="Proteomes" id="UP000026739"/>
    </source>
</evidence>
<dbReference type="Proteomes" id="UP000026739">
    <property type="component" value="Unassembled WGS sequence"/>
</dbReference>
<sequence length="704" mass="76960">MEAEQHSESITLLIVAPFKGDALSLSKLFGDTYPLQIHKDLSSLSAALGEHTGLVILTEESLFGDATSLGNSLDKQPGWSEIPIILLASSNGRSGRETELARHRLPRSAGHVIVLERPLSSASLLSAAAAAWRSRERQFEMRESVSQLAEERSRLQTLLENIPVGICFMDLEGAPVISNPLYRQYVSSGTLPSRPPEDADRWVGLDAQGGKLEPHMFPGARALRGDSATGIEFYHSREGARDSWMRVSAVPLYDESHHIIGAASVIVDINEEKKAELKLRRFSEELEVQVRARTQELIEAVEQLKAESEERARAEEHLRQSLKMEAVGQLTGGIAHDFNNMLTGVISALDLIKLRMAKGRMEGVERFMDAARTSAERAASLTHRLLAFSRRQSLDAKAVSVNHLINSLADLLQRTVTEQIVLRFDLSADEPWIFADTNQLENAILNLVINARDAMPHGGTLSIITCIESEPQSEGHPDTGSHVCIQVKDTGCGIPQAILEKVTEPFFTTKPIGQGTGLGLSMVYGFAKQSNGSLSIKSAVGYGTTVAICLPENNSVELEKPEIPVPAAVGQGQSILLVEDDDSVRLINRAVLEELGYQVHVARDGEEAMRVFNSLDDVDLLLTDVGLPGMNGRQLAEVIQQLKPCLPVLFLTGYAEGAMTRADFLGPNMQLLTKPFTLELLASRVNSMLETDDFSPDGHPIPKR</sequence>
<feature type="domain" description="PAC" evidence="8">
    <location>
        <begin position="229"/>
        <end position="281"/>
    </location>
</feature>
<dbReference type="SMART" id="SM00388">
    <property type="entry name" value="HisKA"/>
    <property type="match status" value="1"/>
</dbReference>
<dbReference type="SUPFAM" id="SSF47384">
    <property type="entry name" value="Homodimeric domain of signal transducing histidine kinase"/>
    <property type="match status" value="1"/>
</dbReference>
<dbReference type="InterPro" id="IPR005467">
    <property type="entry name" value="His_kinase_dom"/>
</dbReference>
<feature type="domain" description="Histidine kinase" evidence="6">
    <location>
        <begin position="333"/>
        <end position="554"/>
    </location>
</feature>
<evidence type="ECO:0000259" key="7">
    <source>
        <dbReference type="PROSITE" id="PS50110"/>
    </source>
</evidence>
<dbReference type="InterPro" id="IPR036097">
    <property type="entry name" value="HisK_dim/P_sf"/>
</dbReference>
<dbReference type="InterPro" id="IPR011006">
    <property type="entry name" value="CheY-like_superfamily"/>
</dbReference>
<dbReference type="InterPro" id="IPR003661">
    <property type="entry name" value="HisK_dim/P_dom"/>
</dbReference>
<dbReference type="Pfam" id="PF02518">
    <property type="entry name" value="HATPase_c"/>
    <property type="match status" value="1"/>
</dbReference>
<dbReference type="SUPFAM" id="SSF55874">
    <property type="entry name" value="ATPase domain of HSP90 chaperone/DNA topoisomerase II/histidine kinase"/>
    <property type="match status" value="1"/>
</dbReference>
<dbReference type="Pfam" id="PF00512">
    <property type="entry name" value="HisKA"/>
    <property type="match status" value="1"/>
</dbReference>
<keyword evidence="3 4" id="KW-0597">Phosphoprotein</keyword>
<dbReference type="InterPro" id="IPR004358">
    <property type="entry name" value="Sig_transdc_His_kin-like_C"/>
</dbReference>
<evidence type="ECO:0000259" key="6">
    <source>
        <dbReference type="PROSITE" id="PS50109"/>
    </source>
</evidence>
<dbReference type="PANTHER" id="PTHR43065">
    <property type="entry name" value="SENSOR HISTIDINE KINASE"/>
    <property type="match status" value="1"/>
</dbReference>
<dbReference type="SUPFAM" id="SSF52172">
    <property type="entry name" value="CheY-like"/>
    <property type="match status" value="1"/>
</dbReference>
<feature type="domain" description="Response regulatory" evidence="7">
    <location>
        <begin position="574"/>
        <end position="689"/>
    </location>
</feature>
<name>A0A059KSI2_9PSED</name>
<gene>
    <name evidence="9" type="ORF">V466_30255</name>
</gene>
<dbReference type="SMART" id="SM00387">
    <property type="entry name" value="HATPase_c"/>
    <property type="match status" value="1"/>
</dbReference>
<dbReference type="Gene3D" id="1.10.287.130">
    <property type="match status" value="1"/>
</dbReference>
<reference evidence="9 10" key="1">
    <citation type="submission" date="2013-12" db="EMBL/GenBank/DDBJ databases">
        <authorList>
            <person name="Formusa P.A."/>
            <person name="Habash M."/>
            <person name="Lee H."/>
            <person name="Trevors J.T."/>
        </authorList>
    </citation>
    <scope>NUCLEOTIDE SEQUENCE [LARGE SCALE GENOMIC DNA]</scope>
    <source>
        <strain evidence="9 10">PD30</strain>
    </source>
</reference>
<dbReference type="InterPro" id="IPR035965">
    <property type="entry name" value="PAS-like_dom_sf"/>
</dbReference>